<reference evidence="2" key="1">
    <citation type="submission" date="2016-10" db="EMBL/GenBank/DDBJ databases">
        <authorList>
            <person name="Varghese N."/>
            <person name="Submissions S."/>
        </authorList>
    </citation>
    <scope>NUCLEOTIDE SEQUENCE [LARGE SCALE GENOMIC DNA]</scope>
    <source>
        <strain evidence="2">Jip14</strain>
    </source>
</reference>
<keyword evidence="2" id="KW-1185">Reference proteome</keyword>
<accession>A0A1H7STU4</accession>
<evidence type="ECO:0000313" key="2">
    <source>
        <dbReference type="Proteomes" id="UP000198916"/>
    </source>
</evidence>
<dbReference type="RefSeq" id="WP_090608035.1">
    <property type="nucleotide sequence ID" value="NZ_FNZR01000009.1"/>
</dbReference>
<organism evidence="1 2">
    <name type="scientific">Parapedobacter koreensis</name>
    <dbReference type="NCBI Taxonomy" id="332977"/>
    <lineage>
        <taxon>Bacteria</taxon>
        <taxon>Pseudomonadati</taxon>
        <taxon>Bacteroidota</taxon>
        <taxon>Sphingobacteriia</taxon>
        <taxon>Sphingobacteriales</taxon>
        <taxon>Sphingobacteriaceae</taxon>
        <taxon>Parapedobacter</taxon>
    </lineage>
</organism>
<evidence type="ECO:0000313" key="1">
    <source>
        <dbReference type="EMBL" id="SEL75364.1"/>
    </source>
</evidence>
<name>A0A1H7STU4_9SPHI</name>
<protein>
    <submittedName>
        <fullName evidence="1">Uncharacterized protein</fullName>
    </submittedName>
</protein>
<dbReference type="STRING" id="332977.SAMN05421740_109160"/>
<dbReference type="AlphaFoldDB" id="A0A1H7STU4"/>
<gene>
    <name evidence="1" type="ORF">SAMN05421740_109160</name>
</gene>
<dbReference type="Proteomes" id="UP000198916">
    <property type="component" value="Unassembled WGS sequence"/>
</dbReference>
<sequence>MTTEIIAAGYYSLLPDQNVFRANSAEIIWASPVVLGGAIKEYFYQRDQLPFLRLREAYFMNIEANVAIGNMEAATNACNVLLSLKGMPPLTPGISTAALMTQY</sequence>
<dbReference type="EMBL" id="FNZR01000009">
    <property type="protein sequence ID" value="SEL75364.1"/>
    <property type="molecule type" value="Genomic_DNA"/>
</dbReference>
<dbReference type="Gene3D" id="1.25.40.390">
    <property type="match status" value="1"/>
</dbReference>
<proteinExistence type="predicted"/>
<dbReference type="OrthoDB" id="611136at2"/>